<comment type="caution">
    <text evidence="6">Lacks conserved residue(s) required for the propagation of feature annotation.</text>
</comment>
<dbReference type="GO" id="GO:0050909">
    <property type="term" value="P:sensory perception of taste"/>
    <property type="evidence" value="ECO:0007669"/>
    <property type="project" value="InterPro"/>
</dbReference>
<dbReference type="FunCoup" id="A0A7E5WUJ4">
    <property type="interactions" value="18"/>
</dbReference>
<dbReference type="GO" id="GO:0005886">
    <property type="term" value="C:plasma membrane"/>
    <property type="evidence" value="ECO:0007669"/>
    <property type="project" value="UniProtKB-SubCell"/>
</dbReference>
<dbReference type="GeneID" id="113505372"/>
<evidence type="ECO:0000313" key="7">
    <source>
        <dbReference type="Proteomes" id="UP000322000"/>
    </source>
</evidence>
<keyword evidence="6" id="KW-0807">Transducer</keyword>
<feature type="transmembrane region" description="Helical" evidence="6">
    <location>
        <begin position="83"/>
        <end position="100"/>
    </location>
</feature>
<organism evidence="7 8">
    <name type="scientific">Trichoplusia ni</name>
    <name type="common">Cabbage looper</name>
    <dbReference type="NCBI Taxonomy" id="7111"/>
    <lineage>
        <taxon>Eukaryota</taxon>
        <taxon>Metazoa</taxon>
        <taxon>Ecdysozoa</taxon>
        <taxon>Arthropoda</taxon>
        <taxon>Hexapoda</taxon>
        <taxon>Insecta</taxon>
        <taxon>Pterygota</taxon>
        <taxon>Neoptera</taxon>
        <taxon>Endopterygota</taxon>
        <taxon>Lepidoptera</taxon>
        <taxon>Glossata</taxon>
        <taxon>Ditrysia</taxon>
        <taxon>Noctuoidea</taxon>
        <taxon>Noctuidae</taxon>
        <taxon>Plusiinae</taxon>
        <taxon>Trichoplusia</taxon>
    </lineage>
</organism>
<protein>
    <recommendedName>
        <fullName evidence="6">Gustatory receptor</fullName>
    </recommendedName>
</protein>
<feature type="transmembrane region" description="Helical" evidence="6">
    <location>
        <begin position="302"/>
        <end position="323"/>
    </location>
</feature>
<feature type="transmembrane region" description="Helical" evidence="6">
    <location>
        <begin position="176"/>
        <end position="195"/>
    </location>
</feature>
<keyword evidence="4 6" id="KW-1133">Transmembrane helix</keyword>
<dbReference type="InterPro" id="IPR013604">
    <property type="entry name" value="7TM_chemorcpt"/>
</dbReference>
<sequence length="434" mass="50010">MIAVNSRRLDASEETCDEVNMIEDQEPDNKSTMEEIDSCDIKNNVIEVVHTIKPLTAMEYLCGIFKFKLVNGEILSPNKIMKMVALLFIFVYYATFLISLKAPAMKNDTDNMLRLINAVPSMVTLIHYLVSVIKASFASNLKYQNIITTLAELDQMILSNNFGDYYGKLRSTTNKYVICLIITHIIHATIFMKTQTVYLMEMCNCHLYLFQKTELLGFCTLIAMVRSRLLVLNKYLSSFVQEQEKKNVKVFTVTERICATQDKLNFIGRPSEKNYKIRDLSTIYDTIGQVCDLVNDVFNFKLFFTVLSLFMYVIVTIWISLYYYRSSDYDSNNMINVALCSTSTILTLACISFACEQLLLERKKSKILINKVIMNYGLPKTMRVQAKAFMELVESWSLRIFIYDMFSVDITLMLKFISVSTTFLIVLIQIANLI</sequence>
<accession>A0A7E5WUJ4</accession>
<feature type="transmembrane region" description="Helical" evidence="6">
    <location>
        <begin position="112"/>
        <end position="133"/>
    </location>
</feature>
<dbReference type="KEGG" id="tnl:113505372"/>
<comment type="similarity">
    <text evidence="6">Belongs to the insect chemoreceptor superfamily. Gustatory receptor (GR) family.</text>
</comment>
<evidence type="ECO:0000256" key="3">
    <source>
        <dbReference type="ARBA" id="ARBA00022692"/>
    </source>
</evidence>
<keyword evidence="2 6" id="KW-1003">Cell membrane</keyword>
<gene>
    <name evidence="8" type="primary">LOC113505372</name>
</gene>
<keyword evidence="5 6" id="KW-0472">Membrane</keyword>
<keyword evidence="7" id="KW-1185">Reference proteome</keyword>
<dbReference type="AlphaFoldDB" id="A0A7E5WUJ4"/>
<comment type="subcellular location">
    <subcellularLocation>
        <location evidence="1 6">Cell membrane</location>
        <topology evidence="1 6">Multi-pass membrane protein</topology>
    </subcellularLocation>
</comment>
<evidence type="ECO:0000256" key="5">
    <source>
        <dbReference type="ARBA" id="ARBA00023136"/>
    </source>
</evidence>
<dbReference type="InParanoid" id="A0A7E5WUJ4"/>
<reference evidence="8" key="1">
    <citation type="submission" date="2025-08" db="UniProtKB">
        <authorList>
            <consortium name="RefSeq"/>
        </authorList>
    </citation>
    <scope>IDENTIFICATION</scope>
</reference>
<keyword evidence="6" id="KW-0675">Receptor</keyword>
<dbReference type="RefSeq" id="XP_026743836.1">
    <property type="nucleotide sequence ID" value="XM_026888035.1"/>
</dbReference>
<keyword evidence="3 6" id="KW-0812">Transmembrane</keyword>
<dbReference type="OrthoDB" id="7354650at2759"/>
<evidence type="ECO:0000256" key="2">
    <source>
        <dbReference type="ARBA" id="ARBA00022475"/>
    </source>
</evidence>
<name>A0A7E5WUJ4_TRINI</name>
<dbReference type="GO" id="GO:0007165">
    <property type="term" value="P:signal transduction"/>
    <property type="evidence" value="ECO:0007669"/>
    <property type="project" value="UniProtKB-KW"/>
</dbReference>
<feature type="transmembrane region" description="Helical" evidence="6">
    <location>
        <begin position="412"/>
        <end position="431"/>
    </location>
</feature>
<evidence type="ECO:0000256" key="4">
    <source>
        <dbReference type="ARBA" id="ARBA00022989"/>
    </source>
</evidence>
<evidence type="ECO:0000256" key="6">
    <source>
        <dbReference type="RuleBase" id="RU363108"/>
    </source>
</evidence>
<proteinExistence type="inferred from homology"/>
<evidence type="ECO:0000256" key="1">
    <source>
        <dbReference type="ARBA" id="ARBA00004651"/>
    </source>
</evidence>
<comment type="function">
    <text evidence="6">Gustatory receptor which mediates acceptance or avoidance behavior, depending on its substrates.</text>
</comment>
<dbReference type="Pfam" id="PF08395">
    <property type="entry name" value="7tm_7"/>
    <property type="match status" value="1"/>
</dbReference>
<feature type="transmembrane region" description="Helical" evidence="6">
    <location>
        <begin position="335"/>
        <end position="355"/>
    </location>
</feature>
<evidence type="ECO:0000313" key="8">
    <source>
        <dbReference type="RefSeq" id="XP_026743836.1"/>
    </source>
</evidence>
<dbReference type="Proteomes" id="UP000322000">
    <property type="component" value="Chromosome 25"/>
</dbReference>